<comment type="catalytic activity">
    <reaction evidence="1">
        <text>queuosine 5'-phosphate + H2O = queuine + D-ribose 5-phosphate</text>
        <dbReference type="Rhea" id="RHEA:75387"/>
        <dbReference type="ChEBI" id="CHEBI:15377"/>
        <dbReference type="ChEBI" id="CHEBI:17433"/>
        <dbReference type="ChEBI" id="CHEBI:78346"/>
        <dbReference type="ChEBI" id="CHEBI:194371"/>
    </reaction>
    <physiologicalReaction direction="left-to-right" evidence="1">
        <dbReference type="Rhea" id="RHEA:75388"/>
    </physiologicalReaction>
</comment>
<gene>
    <name evidence="3" type="ORF">SNEC2469_LOCUS31698</name>
</gene>
<feature type="region of interest" description="Disordered" evidence="2">
    <location>
        <begin position="412"/>
        <end position="503"/>
    </location>
</feature>
<dbReference type="GO" id="GO:0016787">
    <property type="term" value="F:hydrolase activity"/>
    <property type="evidence" value="ECO:0007669"/>
    <property type="project" value="UniProtKB-KW"/>
</dbReference>
<organism evidence="3 4">
    <name type="scientific">Symbiodinium necroappetens</name>
    <dbReference type="NCBI Taxonomy" id="1628268"/>
    <lineage>
        <taxon>Eukaryota</taxon>
        <taxon>Sar</taxon>
        <taxon>Alveolata</taxon>
        <taxon>Dinophyceae</taxon>
        <taxon>Suessiales</taxon>
        <taxon>Symbiodiniaceae</taxon>
        <taxon>Symbiodinium</taxon>
    </lineage>
</organism>
<evidence type="ECO:0000256" key="1">
    <source>
        <dbReference type="RuleBase" id="RU365002"/>
    </source>
</evidence>
<dbReference type="InterPro" id="IPR019438">
    <property type="entry name" value="Q_salvage"/>
</dbReference>
<dbReference type="Proteomes" id="UP000601435">
    <property type="component" value="Unassembled WGS sequence"/>
</dbReference>
<evidence type="ECO:0000313" key="3">
    <source>
        <dbReference type="EMBL" id="CAE7920684.1"/>
    </source>
</evidence>
<dbReference type="Pfam" id="PF10343">
    <property type="entry name" value="Q_salvage"/>
    <property type="match status" value="1"/>
</dbReference>
<dbReference type="PANTHER" id="PTHR21314:SF1">
    <property type="entry name" value="QUEUOSINE SALVAGE PROTEIN"/>
    <property type="match status" value="1"/>
</dbReference>
<dbReference type="OrthoDB" id="416777at2759"/>
<feature type="region of interest" description="Disordered" evidence="2">
    <location>
        <begin position="534"/>
        <end position="554"/>
    </location>
</feature>
<comment type="similarity">
    <text evidence="1">Belongs to the QNG1 protein family.</text>
</comment>
<accession>A0A813BUJ8</accession>
<dbReference type="GO" id="GO:0006400">
    <property type="term" value="P:tRNA modification"/>
    <property type="evidence" value="ECO:0007669"/>
    <property type="project" value="TreeGrafter"/>
</dbReference>
<evidence type="ECO:0000313" key="4">
    <source>
        <dbReference type="Proteomes" id="UP000601435"/>
    </source>
</evidence>
<comment type="caution">
    <text evidence="3">The sequence shown here is derived from an EMBL/GenBank/DDBJ whole genome shotgun (WGS) entry which is preliminary data.</text>
</comment>
<dbReference type="EMBL" id="CAJNJA010077586">
    <property type="protein sequence ID" value="CAE7920684.1"/>
    <property type="molecule type" value="Genomic_DNA"/>
</dbReference>
<dbReference type="PANTHER" id="PTHR21314">
    <property type="entry name" value="QUEUOSINE 5'-PHOSPHATE N-GLYCOSYLASE_HYDROLASE-RELATED"/>
    <property type="match status" value="1"/>
</dbReference>
<name>A0A813BUJ8_9DINO</name>
<comment type="function">
    <text evidence="1">Catalyzes the hydrolysis of queuosine 5'-phosphate, releasing the nucleobase queuine (q). Is required for salvage of queuine from exogenous queuosine (Q) that is imported and then converted to queuosine 5'-phosphate intracellularly.</text>
</comment>
<evidence type="ECO:0000256" key="2">
    <source>
        <dbReference type="SAM" id="MobiDB-lite"/>
    </source>
</evidence>
<dbReference type="AlphaFoldDB" id="A0A813BUJ8"/>
<keyword evidence="4" id="KW-1185">Reference proteome</keyword>
<keyword evidence="1" id="KW-0378">Hydrolase</keyword>
<reference evidence="3" key="1">
    <citation type="submission" date="2021-02" db="EMBL/GenBank/DDBJ databases">
        <authorList>
            <person name="Dougan E. K."/>
            <person name="Rhodes N."/>
            <person name="Thang M."/>
            <person name="Chan C."/>
        </authorList>
    </citation>
    <scope>NUCLEOTIDE SEQUENCE</scope>
</reference>
<dbReference type="EC" id="3.2.2.-" evidence="1"/>
<sequence>MARRSCAELLHKASTEWPDLPFRVDREAASSFAEELDVARVKAFGASLATDANFTGTACQFASVNEEAGFILLLHALDFGSGWRQELHRHHGKGAYLTIKPGVEALHAGAAAAGGFTAEWLSSRSLGDVAKAFALQGNPELEDLVDLLLQVIHELGEGCAKEGSLEAFVAQALHACADSETPAAEMVWALVDTFPSTFDDRYILREAQAVCFFKKAQLVVGELFHRFREEDRRFRFPDGDHLTAYIDNVICATLRYKGVVVANAEATKMIEEGQELPKGSEWEVCFRAFKVPFNLLSASDPFDCASVEGHKEFDVAMADFMEWIRRMSPKCQIFEQVDDFMSPFSKKTSETPFDRFKQLLSEVRFQHSGYYLVKKHLDMNIWLSVNRPRMLRSGHDIVDAGLGRCAVTMFSSASSSSSDHGYVSNVRGGAEQAQHNDRDDDASCGSSDSGYAAVVRGAAAGEAQRNDEEEDDGEDALRASGRLQPLSEQRPRKPGRPPGSFGAGILRQQRAGLLQGLLEQKAASRLQPGDIAYARQFKPPPAGPADAGSSDKRLQELQRPSGAIATGLLESCSMIWETMQDMGSTLQQLLMAAARWSFRCQTSESRESSAEASVFQMKERAIMSDTALKASLDNDADKDPIERRSIPDRLRRVAASSVLGGGLMWAGLLQAINAKSGTESASFQPVLCLVKARYDETPLKLKVEAKPQGAEGTQRASSGKQEETADHAKVLQTEYSVHCLFATGAGQHIVISGQVPTTLQCVDRCTSECLKKALLDTQSAIPDLARLSNMFQRKLRAAVVDRYAANIKTERSIQDDDMSWQKHLQFCETHIVHQSNRHCMDLLSTDLSGMVSLALSQHGGGTLQTLRDILSDVIKTDLRIVYGMPPQGDVVRRRKLVHDLFLPLGSTEASDFQTARRRYVLSSLFNSNLDSEELVHHCAWNCCRDASHTEAKFLQHGVAALLPRKLGRLAKNRWTGHRSCVNWCGLLESHHRLLTRVVSRFTGRPIAGPGD</sequence>
<protein>
    <recommendedName>
        <fullName evidence="1">Queuosine 5'-phosphate N-glycosylase/hydrolase</fullName>
        <ecNumber evidence="1">3.2.2.-</ecNumber>
    </recommendedName>
    <alternativeName>
        <fullName evidence="1">Queuosine-nucleotide N-glycosylase/hydrolase</fullName>
    </alternativeName>
</protein>
<proteinExistence type="inferred from homology"/>
<feature type="compositionally biased region" description="Low complexity" evidence="2">
    <location>
        <begin position="443"/>
        <end position="463"/>
    </location>
</feature>
<feature type="region of interest" description="Disordered" evidence="2">
    <location>
        <begin position="703"/>
        <end position="725"/>
    </location>
</feature>